<dbReference type="Proteomes" id="UP000603352">
    <property type="component" value="Unassembled WGS sequence"/>
</dbReference>
<proteinExistence type="predicted"/>
<dbReference type="EMBL" id="BMDZ01000052">
    <property type="protein sequence ID" value="GGB53001.1"/>
    <property type="molecule type" value="Genomic_DNA"/>
</dbReference>
<name>A0ABQ1IUV5_9PROT</name>
<gene>
    <name evidence="1" type="ORF">GCM10011505_37480</name>
</gene>
<protein>
    <recommendedName>
        <fullName evidence="3">Nif11 domain-containing protein</fullName>
    </recommendedName>
</protein>
<organism evidence="1 2">
    <name type="scientific">Tistrella bauzanensis</name>
    <dbReference type="NCBI Taxonomy" id="657419"/>
    <lineage>
        <taxon>Bacteria</taxon>
        <taxon>Pseudomonadati</taxon>
        <taxon>Pseudomonadota</taxon>
        <taxon>Alphaproteobacteria</taxon>
        <taxon>Geminicoccales</taxon>
        <taxon>Geminicoccaceae</taxon>
        <taxon>Tistrella</taxon>
    </lineage>
</organism>
<keyword evidence="2" id="KW-1185">Reference proteome</keyword>
<dbReference type="RefSeq" id="WP_188580697.1">
    <property type="nucleotide sequence ID" value="NZ_BMDZ01000052.1"/>
</dbReference>
<evidence type="ECO:0000313" key="2">
    <source>
        <dbReference type="Proteomes" id="UP000603352"/>
    </source>
</evidence>
<comment type="caution">
    <text evidence="1">The sequence shown here is derived from an EMBL/GenBank/DDBJ whole genome shotgun (WGS) entry which is preliminary data.</text>
</comment>
<accession>A0ABQ1IUV5</accession>
<evidence type="ECO:0008006" key="3">
    <source>
        <dbReference type="Google" id="ProtNLM"/>
    </source>
</evidence>
<evidence type="ECO:0000313" key="1">
    <source>
        <dbReference type="EMBL" id="GGB53001.1"/>
    </source>
</evidence>
<sequence length="69" mass="7365">MPISGIQAALGFLGSQRRGSPVDAVGPADMDGLIALAQMVGYRFQAADLEEAFRIQMRARLLSTTGGRR</sequence>
<reference evidence="2" key="1">
    <citation type="journal article" date="2019" name="Int. J. Syst. Evol. Microbiol.">
        <title>The Global Catalogue of Microorganisms (GCM) 10K type strain sequencing project: providing services to taxonomists for standard genome sequencing and annotation.</title>
        <authorList>
            <consortium name="The Broad Institute Genomics Platform"/>
            <consortium name="The Broad Institute Genome Sequencing Center for Infectious Disease"/>
            <person name="Wu L."/>
            <person name="Ma J."/>
        </authorList>
    </citation>
    <scope>NUCLEOTIDE SEQUENCE [LARGE SCALE GENOMIC DNA]</scope>
    <source>
        <strain evidence="2">CGMCC 1.10188</strain>
    </source>
</reference>